<dbReference type="Proteomes" id="UP000550707">
    <property type="component" value="Unassembled WGS sequence"/>
</dbReference>
<evidence type="ECO:0000256" key="3">
    <source>
        <dbReference type="ARBA" id="ARBA00022448"/>
    </source>
</evidence>
<evidence type="ECO:0000313" key="7">
    <source>
        <dbReference type="EMBL" id="KAF6426292.1"/>
    </source>
</evidence>
<dbReference type="FunFam" id="2.40.128.20:FF:000001">
    <property type="entry name" value="Fatty acid-binding protein, adipocyte"/>
    <property type="match status" value="1"/>
</dbReference>
<comment type="similarity">
    <text evidence="2 5">Belongs to the calycin superfamily. Fatty-acid binding protein (FABP) family.</text>
</comment>
<reference evidence="7 8" key="1">
    <citation type="journal article" date="2020" name="Nature">
        <title>Six reference-quality genomes reveal evolution of bat adaptations.</title>
        <authorList>
            <person name="Jebb D."/>
            <person name="Huang Z."/>
            <person name="Pippel M."/>
            <person name="Hughes G.M."/>
            <person name="Lavrichenko K."/>
            <person name="Devanna P."/>
            <person name="Winkler S."/>
            <person name="Jermiin L.S."/>
            <person name="Skirmuntt E.C."/>
            <person name="Katzourakis A."/>
            <person name="Burkitt-Gray L."/>
            <person name="Ray D.A."/>
            <person name="Sullivan K.A.M."/>
            <person name="Roscito J.G."/>
            <person name="Kirilenko B.M."/>
            <person name="Davalos L.M."/>
            <person name="Corthals A.P."/>
            <person name="Power M.L."/>
            <person name="Jones G."/>
            <person name="Ransome R.D."/>
            <person name="Dechmann D.K.N."/>
            <person name="Locatelli A.G."/>
            <person name="Puechmaille S.J."/>
            <person name="Fedrigo O."/>
            <person name="Jarvis E.D."/>
            <person name="Hiller M."/>
            <person name="Vernes S.C."/>
            <person name="Myers E.W."/>
            <person name="Teeling E.C."/>
        </authorList>
    </citation>
    <scope>NUCLEOTIDE SEQUENCE [LARGE SCALE GENOMIC DNA]</scope>
    <source>
        <strain evidence="7">MMolMol1</strain>
        <tissue evidence="7">Muscle</tissue>
    </source>
</reference>
<dbReference type="InterPro" id="IPR031259">
    <property type="entry name" value="ILBP"/>
</dbReference>
<dbReference type="GO" id="GO:0005737">
    <property type="term" value="C:cytoplasm"/>
    <property type="evidence" value="ECO:0007669"/>
    <property type="project" value="UniProtKB-SubCell"/>
</dbReference>
<dbReference type="SUPFAM" id="SSF50814">
    <property type="entry name" value="Lipocalins"/>
    <property type="match status" value="1"/>
</dbReference>
<protein>
    <recommendedName>
        <fullName evidence="6">Cytosolic fatty-acid binding proteins domain-containing protein</fullName>
    </recommendedName>
</protein>
<dbReference type="InterPro" id="IPR000566">
    <property type="entry name" value="Lipocln_cytosolic_FA-bd_dom"/>
</dbReference>
<organism evidence="7 8">
    <name type="scientific">Molossus molossus</name>
    <name type="common">Pallas' mastiff bat</name>
    <name type="synonym">Vespertilio molossus</name>
    <dbReference type="NCBI Taxonomy" id="27622"/>
    <lineage>
        <taxon>Eukaryota</taxon>
        <taxon>Metazoa</taxon>
        <taxon>Chordata</taxon>
        <taxon>Craniata</taxon>
        <taxon>Vertebrata</taxon>
        <taxon>Euteleostomi</taxon>
        <taxon>Mammalia</taxon>
        <taxon>Eutheria</taxon>
        <taxon>Laurasiatheria</taxon>
        <taxon>Chiroptera</taxon>
        <taxon>Yangochiroptera</taxon>
        <taxon>Molossidae</taxon>
        <taxon>Molossus</taxon>
    </lineage>
</organism>
<evidence type="ECO:0000259" key="6">
    <source>
        <dbReference type="PROSITE" id="PS00214"/>
    </source>
</evidence>
<keyword evidence="4" id="KW-0963">Cytoplasm</keyword>
<comment type="subcellular location">
    <subcellularLocation>
        <location evidence="1">Cytoplasm</location>
    </subcellularLocation>
</comment>
<keyword evidence="8" id="KW-1185">Reference proteome</keyword>
<feature type="domain" description="Cytosolic fatty-acid binding proteins" evidence="6">
    <location>
        <begin position="7"/>
        <end position="24"/>
    </location>
</feature>
<dbReference type="Pfam" id="PF00061">
    <property type="entry name" value="Lipocalin"/>
    <property type="match status" value="1"/>
</dbReference>
<sequence length="132" mass="14871">MIEPFLGTWKLESSEHFEEYLEQLGVPITVRHLAALEKPTINISAHGDKVSIKTQTSFKNFEIVFKLGEEFDETTADNRKVKSILTLAGNSLVHVQKWLGKETTIKRQIVGGKMVATHTMNSVISTRVFTKV</sequence>
<evidence type="ECO:0000313" key="8">
    <source>
        <dbReference type="Proteomes" id="UP000550707"/>
    </source>
</evidence>
<dbReference type="Gene3D" id="2.40.128.20">
    <property type="match status" value="1"/>
</dbReference>
<dbReference type="PRINTS" id="PR00178">
    <property type="entry name" value="FATTYACIDBP"/>
</dbReference>
<dbReference type="PANTHER" id="PTHR11955">
    <property type="entry name" value="FATTY ACID BINDING PROTEIN"/>
    <property type="match status" value="1"/>
</dbReference>
<dbReference type="OrthoDB" id="412780at2759"/>
<evidence type="ECO:0000256" key="1">
    <source>
        <dbReference type="ARBA" id="ARBA00004496"/>
    </source>
</evidence>
<gene>
    <name evidence="7" type="ORF">HJG59_004758</name>
</gene>
<dbReference type="FunCoup" id="A0A7J8DTS1">
    <property type="interactions" value="15"/>
</dbReference>
<evidence type="ECO:0000256" key="5">
    <source>
        <dbReference type="RuleBase" id="RU003696"/>
    </source>
</evidence>
<keyword evidence="3 5" id="KW-0813">Transport</keyword>
<dbReference type="EMBL" id="JACASF010000016">
    <property type="protein sequence ID" value="KAF6426292.1"/>
    <property type="molecule type" value="Genomic_DNA"/>
</dbReference>
<dbReference type="PROSITE" id="PS00214">
    <property type="entry name" value="FABP"/>
    <property type="match status" value="1"/>
</dbReference>
<comment type="caution">
    <text evidence="7">The sequence shown here is derived from an EMBL/GenBank/DDBJ whole genome shotgun (WGS) entry which is preliminary data.</text>
</comment>
<dbReference type="InterPro" id="IPR000463">
    <property type="entry name" value="Fatty_acid-bd"/>
</dbReference>
<evidence type="ECO:0000256" key="4">
    <source>
        <dbReference type="ARBA" id="ARBA00022490"/>
    </source>
</evidence>
<dbReference type="InParanoid" id="A0A7J8DTS1"/>
<dbReference type="AlphaFoldDB" id="A0A7J8DTS1"/>
<name>A0A7J8DTS1_MOLMO</name>
<proteinExistence type="inferred from homology"/>
<dbReference type="GO" id="GO:0008289">
    <property type="term" value="F:lipid binding"/>
    <property type="evidence" value="ECO:0007669"/>
    <property type="project" value="InterPro"/>
</dbReference>
<dbReference type="InterPro" id="IPR012674">
    <property type="entry name" value="Calycin"/>
</dbReference>
<accession>A0A7J8DTS1</accession>
<evidence type="ECO:0000256" key="2">
    <source>
        <dbReference type="ARBA" id="ARBA00008390"/>
    </source>
</evidence>